<gene>
    <name evidence="1" type="ORF">F2Q69_00022980</name>
</gene>
<evidence type="ECO:0000313" key="1">
    <source>
        <dbReference type="EMBL" id="KAF3541554.1"/>
    </source>
</evidence>
<comment type="caution">
    <text evidence="1">The sequence shown here is derived from an EMBL/GenBank/DDBJ whole genome shotgun (WGS) entry which is preliminary data.</text>
</comment>
<proteinExistence type="predicted"/>
<dbReference type="AlphaFoldDB" id="A0A8S9QTI9"/>
<name>A0A8S9QTI9_BRACR</name>
<reference evidence="1" key="1">
    <citation type="submission" date="2019-12" db="EMBL/GenBank/DDBJ databases">
        <title>Genome sequencing and annotation of Brassica cretica.</title>
        <authorList>
            <person name="Studholme D.J."/>
            <person name="Sarris P."/>
        </authorList>
    </citation>
    <scope>NUCLEOTIDE SEQUENCE</scope>
    <source>
        <strain evidence="1">PFS-109/04</strain>
        <tissue evidence="1">Leaf</tissue>
    </source>
</reference>
<organism evidence="1 2">
    <name type="scientific">Brassica cretica</name>
    <name type="common">Mustard</name>
    <dbReference type="NCBI Taxonomy" id="69181"/>
    <lineage>
        <taxon>Eukaryota</taxon>
        <taxon>Viridiplantae</taxon>
        <taxon>Streptophyta</taxon>
        <taxon>Embryophyta</taxon>
        <taxon>Tracheophyta</taxon>
        <taxon>Spermatophyta</taxon>
        <taxon>Magnoliopsida</taxon>
        <taxon>eudicotyledons</taxon>
        <taxon>Gunneridae</taxon>
        <taxon>Pentapetalae</taxon>
        <taxon>rosids</taxon>
        <taxon>malvids</taxon>
        <taxon>Brassicales</taxon>
        <taxon>Brassicaceae</taxon>
        <taxon>Brassiceae</taxon>
        <taxon>Brassica</taxon>
    </lineage>
</organism>
<dbReference type="Proteomes" id="UP000712600">
    <property type="component" value="Unassembled WGS sequence"/>
</dbReference>
<sequence>MRNIRGPQVGHNIFRPGYNFNELQKLEEPEEEFLEILQAYQITTKSGYNAFEYSTNSIGVVPRKEPCPSAGNTAALPPTKEPGKMLILHQGVLVFVSSTHLEQMGEKGSGEHMFPLLFIQKKKPNLWVPGSSFKVPDPSFKVLDPSIQVPDSSLRPP</sequence>
<accession>A0A8S9QTI9</accession>
<evidence type="ECO:0000313" key="2">
    <source>
        <dbReference type="Proteomes" id="UP000712600"/>
    </source>
</evidence>
<dbReference type="EMBL" id="QGKX02001290">
    <property type="protein sequence ID" value="KAF3541554.1"/>
    <property type="molecule type" value="Genomic_DNA"/>
</dbReference>
<protein>
    <submittedName>
        <fullName evidence="1">Uncharacterized protein</fullName>
    </submittedName>
</protein>